<dbReference type="GO" id="GO:0012505">
    <property type="term" value="C:endomembrane system"/>
    <property type="evidence" value="ECO:0007669"/>
    <property type="project" value="UniProtKB-SubCell"/>
</dbReference>
<keyword evidence="5" id="KW-0520">NAD</keyword>
<name>A0A9X0WBZ5_9GAMM</name>
<dbReference type="Pfam" id="PF00361">
    <property type="entry name" value="Proton_antipo_M"/>
    <property type="match status" value="1"/>
</dbReference>
<evidence type="ECO:0000256" key="5">
    <source>
        <dbReference type="HAMAP-Rule" id="MF_00445"/>
    </source>
</evidence>
<comment type="subcellular location">
    <subcellularLocation>
        <location evidence="5">Cell membrane</location>
        <topology evidence="5">Multi-pass membrane protein</topology>
    </subcellularLocation>
    <subcellularLocation>
        <location evidence="1">Endomembrane system</location>
        <topology evidence="1">Multi-pass membrane protein</topology>
    </subcellularLocation>
    <subcellularLocation>
        <location evidence="6">Membrane</location>
        <topology evidence="6">Multi-pass membrane protein</topology>
    </subcellularLocation>
</comment>
<comment type="caution">
    <text evidence="8">The sequence shown here is derived from an EMBL/GenBank/DDBJ whole genome shotgun (WGS) entry which is preliminary data.</text>
</comment>
<feature type="transmembrane region" description="Helical" evidence="5">
    <location>
        <begin position="373"/>
        <end position="393"/>
    </location>
</feature>
<evidence type="ECO:0000259" key="7">
    <source>
        <dbReference type="Pfam" id="PF00361"/>
    </source>
</evidence>
<keyword evidence="5" id="KW-0830">Ubiquinone</keyword>
<dbReference type="GO" id="GO:0008137">
    <property type="term" value="F:NADH dehydrogenase (ubiquinone) activity"/>
    <property type="evidence" value="ECO:0007669"/>
    <property type="project" value="InterPro"/>
</dbReference>
<gene>
    <name evidence="5" type="primary">nuoN</name>
    <name evidence="8" type="ORF">CKO42_19645</name>
</gene>
<evidence type="ECO:0000256" key="3">
    <source>
        <dbReference type="ARBA" id="ARBA00022989"/>
    </source>
</evidence>
<evidence type="ECO:0000313" key="9">
    <source>
        <dbReference type="Proteomes" id="UP001138768"/>
    </source>
</evidence>
<dbReference type="Proteomes" id="UP001138768">
    <property type="component" value="Unassembled WGS sequence"/>
</dbReference>
<keyword evidence="5" id="KW-0813">Transport</keyword>
<dbReference type="GO" id="GO:0005886">
    <property type="term" value="C:plasma membrane"/>
    <property type="evidence" value="ECO:0007669"/>
    <property type="project" value="UniProtKB-SubCell"/>
</dbReference>
<comment type="catalytic activity">
    <reaction evidence="5">
        <text>a quinone + NADH + 5 H(+)(in) = a quinol + NAD(+) + 4 H(+)(out)</text>
        <dbReference type="Rhea" id="RHEA:57888"/>
        <dbReference type="ChEBI" id="CHEBI:15378"/>
        <dbReference type="ChEBI" id="CHEBI:24646"/>
        <dbReference type="ChEBI" id="CHEBI:57540"/>
        <dbReference type="ChEBI" id="CHEBI:57945"/>
        <dbReference type="ChEBI" id="CHEBI:132124"/>
    </reaction>
</comment>
<dbReference type="NCBIfam" id="TIGR01770">
    <property type="entry name" value="NDH_I_N"/>
    <property type="match status" value="1"/>
</dbReference>
<feature type="transmembrane region" description="Helical" evidence="5">
    <location>
        <begin position="405"/>
        <end position="429"/>
    </location>
</feature>
<feature type="transmembrane region" description="Helical" evidence="5">
    <location>
        <begin position="278"/>
        <end position="297"/>
    </location>
</feature>
<feature type="transmembrane region" description="Helical" evidence="5">
    <location>
        <begin position="110"/>
        <end position="127"/>
    </location>
</feature>
<protein>
    <recommendedName>
        <fullName evidence="5">NADH-quinone oxidoreductase subunit N</fullName>
        <ecNumber evidence="5">7.1.1.-</ecNumber>
    </recommendedName>
    <alternativeName>
        <fullName evidence="5">NADH dehydrogenase I subunit N</fullName>
    </alternativeName>
    <alternativeName>
        <fullName evidence="5">NDH-1 subunit N</fullName>
    </alternativeName>
</protein>
<keyword evidence="3 5" id="KW-1133">Transmembrane helix</keyword>
<dbReference type="PRINTS" id="PR01434">
    <property type="entry name" value="NADHDHGNASE5"/>
</dbReference>
<dbReference type="GO" id="GO:0050136">
    <property type="term" value="F:NADH dehydrogenase (quinone) (non-electrogenic) activity"/>
    <property type="evidence" value="ECO:0007669"/>
    <property type="project" value="UniProtKB-UniRule"/>
</dbReference>
<feature type="domain" description="NADH:quinone oxidoreductase/Mrp antiporter transmembrane" evidence="7">
    <location>
        <begin position="129"/>
        <end position="423"/>
    </location>
</feature>
<keyword evidence="2 5" id="KW-0812">Transmembrane</keyword>
<evidence type="ECO:0000256" key="6">
    <source>
        <dbReference type="RuleBase" id="RU000320"/>
    </source>
</evidence>
<dbReference type="AlphaFoldDB" id="A0A9X0WBZ5"/>
<evidence type="ECO:0000256" key="2">
    <source>
        <dbReference type="ARBA" id="ARBA00022692"/>
    </source>
</evidence>
<keyword evidence="5" id="KW-0874">Quinone</keyword>
<dbReference type="RefSeq" id="WP_200247742.1">
    <property type="nucleotide sequence ID" value="NZ_NRRY01000043.1"/>
</dbReference>
<dbReference type="GO" id="GO:0042773">
    <property type="term" value="P:ATP synthesis coupled electron transport"/>
    <property type="evidence" value="ECO:0007669"/>
    <property type="project" value="InterPro"/>
</dbReference>
<dbReference type="NCBIfam" id="NF004442">
    <property type="entry name" value="PRK05777.1-5"/>
    <property type="match status" value="1"/>
</dbReference>
<feature type="transmembrane region" description="Helical" evidence="5">
    <location>
        <begin position="209"/>
        <end position="233"/>
    </location>
</feature>
<evidence type="ECO:0000313" key="8">
    <source>
        <dbReference type="EMBL" id="MBK1620602.1"/>
    </source>
</evidence>
<organism evidence="8 9">
    <name type="scientific">Lamprobacter modestohalophilus</name>
    <dbReference type="NCBI Taxonomy" id="1064514"/>
    <lineage>
        <taxon>Bacteria</taxon>
        <taxon>Pseudomonadati</taxon>
        <taxon>Pseudomonadota</taxon>
        <taxon>Gammaproteobacteria</taxon>
        <taxon>Chromatiales</taxon>
        <taxon>Chromatiaceae</taxon>
        <taxon>Lamprobacter</taxon>
    </lineage>
</organism>
<reference evidence="8 9" key="1">
    <citation type="journal article" date="2020" name="Microorganisms">
        <title>Osmotic Adaptation and Compatible Solute Biosynthesis of Phototrophic Bacteria as Revealed from Genome Analyses.</title>
        <authorList>
            <person name="Imhoff J.F."/>
            <person name="Rahn T."/>
            <person name="Kunzel S."/>
            <person name="Keller A."/>
            <person name="Neulinger S.C."/>
        </authorList>
    </citation>
    <scope>NUCLEOTIDE SEQUENCE [LARGE SCALE GENOMIC DNA]</scope>
    <source>
        <strain evidence="8 9">DSM 25653</strain>
    </source>
</reference>
<evidence type="ECO:0000256" key="4">
    <source>
        <dbReference type="ARBA" id="ARBA00023136"/>
    </source>
</evidence>
<comment type="function">
    <text evidence="5">NDH-1 shuttles electrons from NADH, via FMN and iron-sulfur (Fe-S) centers, to quinones in the respiratory chain. The immediate electron acceptor for the enzyme in this species is believed to be ubiquinone. Couples the redox reaction to proton translocation (for every two electrons transferred, four hydrogen ions are translocated across the cytoplasmic membrane), and thus conserves the redox energy in a proton gradient.</text>
</comment>
<accession>A0A9X0WBZ5</accession>
<dbReference type="EMBL" id="NRRY01000043">
    <property type="protein sequence ID" value="MBK1620602.1"/>
    <property type="molecule type" value="Genomic_DNA"/>
</dbReference>
<dbReference type="HAMAP" id="MF_00445">
    <property type="entry name" value="NDH1_NuoN_1"/>
    <property type="match status" value="1"/>
</dbReference>
<dbReference type="InterPro" id="IPR010096">
    <property type="entry name" value="NADH-Q_OxRdtase_suN/2"/>
</dbReference>
<keyword evidence="4 5" id="KW-0472">Membrane</keyword>
<feature type="transmembrane region" description="Helical" evidence="5">
    <location>
        <begin position="328"/>
        <end position="352"/>
    </location>
</feature>
<feature type="transmembrane region" description="Helical" evidence="5">
    <location>
        <begin position="304"/>
        <end position="322"/>
    </location>
</feature>
<proteinExistence type="inferred from homology"/>
<sequence>MTTLTPSISASLLAILPELVILITACTVLIADLYTRADQKQSNHTLTLIGLLGALLAVGFVGGSVPTAAFSESFVRDPMSDLLKGAILVVSLLTFVYAKDYMRDRDMWVGEYHVLLLFAVLGMLIMVSANGFLTLYLGLELLSLCLYALVAFDRDSKAGAEAAMKYFVLGALGSGMLLYGISMLYGASGGFAFADVAAAVASDAVNDKILVFGLVFALIGIAFKFGAVPFHMWMPDVYQGAPTPIVLFLSSAPKIAAFAMAARILIEALGGLQSDWGEILVILSVLSLALGNVVAIAQTNIKRMLAYSTISHVGFIFLGLLAGSEQGYASAMFYSVVYALMSAGAFGVLLLISNKGQDVQELDDLKGLSDRDPWLAAMMALIMFSMAGVPPMVGFVAKLLVLEAIIAQGMVWLAIIAVIFSIIGAFYYLRVIKMIYFDKPITEVPVVTNASARVAITFNGAAILLLGMYPAALFSLCQQAFAG</sequence>
<feature type="transmembrane region" description="Helical" evidence="5">
    <location>
        <begin position="82"/>
        <end position="98"/>
    </location>
</feature>
<keyword evidence="9" id="KW-1185">Reference proteome</keyword>
<keyword evidence="5" id="KW-1003">Cell membrane</keyword>
<comment type="subunit">
    <text evidence="5">NDH-1 is composed of 14 different subunits. Subunits NuoA, H, J, K, L, M, N constitute the membrane sector of the complex.</text>
</comment>
<feature type="transmembrane region" description="Helical" evidence="5">
    <location>
        <begin position="12"/>
        <end position="34"/>
    </location>
</feature>
<feature type="transmembrane region" description="Helical" evidence="5">
    <location>
        <begin position="46"/>
        <end position="70"/>
    </location>
</feature>
<dbReference type="GO" id="GO:0048038">
    <property type="term" value="F:quinone binding"/>
    <property type="evidence" value="ECO:0007669"/>
    <property type="project" value="UniProtKB-KW"/>
</dbReference>
<feature type="transmembrane region" description="Helical" evidence="5">
    <location>
        <begin position="164"/>
        <end position="185"/>
    </location>
</feature>
<keyword evidence="5" id="KW-1278">Translocase</keyword>
<dbReference type="PANTHER" id="PTHR22773">
    <property type="entry name" value="NADH DEHYDROGENASE"/>
    <property type="match status" value="1"/>
</dbReference>
<feature type="transmembrane region" description="Helical" evidence="5">
    <location>
        <begin position="133"/>
        <end position="152"/>
    </location>
</feature>
<evidence type="ECO:0000256" key="1">
    <source>
        <dbReference type="ARBA" id="ARBA00004127"/>
    </source>
</evidence>
<feature type="transmembrane region" description="Helical" evidence="5">
    <location>
        <begin position="245"/>
        <end position="266"/>
    </location>
</feature>
<dbReference type="InterPro" id="IPR001750">
    <property type="entry name" value="ND/Mrp_TM"/>
</dbReference>
<comment type="similarity">
    <text evidence="5">Belongs to the complex I subunit 2 family.</text>
</comment>
<dbReference type="EC" id="7.1.1.-" evidence="5"/>